<feature type="non-terminal residue" evidence="3">
    <location>
        <position position="111"/>
    </location>
</feature>
<feature type="chain" id="PRO_5032469833" description="Tectonic-1-3 N-terminal domain-containing protein" evidence="1">
    <location>
        <begin position="22"/>
        <end position="111"/>
    </location>
</feature>
<dbReference type="PANTHER" id="PTHR14611:SF2">
    <property type="entry name" value="TECTONIC"/>
    <property type="match status" value="1"/>
</dbReference>
<sequence length="111" mass="12278">IGWWRRSFCGAIILMQSFTQSAPTVSLDAPQDLGSCTCDLTRYQCDMNCCCDPDCDAPGFEALRSSFSCLPEGPPDATSQQCYSKTWLHSVNPRMDLWVVSDDLRGLLCVA</sequence>
<dbReference type="EMBL" id="CAJNNW010029616">
    <property type="protein sequence ID" value="CAE8700863.1"/>
    <property type="molecule type" value="Genomic_DNA"/>
</dbReference>
<evidence type="ECO:0000313" key="3">
    <source>
        <dbReference type="EMBL" id="CAE8700863.1"/>
    </source>
</evidence>
<feature type="domain" description="Tectonic-1-3 N-terminal" evidence="2">
    <location>
        <begin position="26"/>
        <end position="84"/>
    </location>
</feature>
<name>A0A813KCS7_POLGL</name>
<feature type="non-terminal residue" evidence="3">
    <location>
        <position position="1"/>
    </location>
</feature>
<dbReference type="PANTHER" id="PTHR14611">
    <property type="entry name" value="TECTONIC FAMILY MEMBER"/>
    <property type="match status" value="1"/>
</dbReference>
<gene>
    <name evidence="3" type="ORF">PGLA2088_LOCUS31818</name>
</gene>
<organism evidence="3 4">
    <name type="scientific">Polarella glacialis</name>
    <name type="common">Dinoflagellate</name>
    <dbReference type="NCBI Taxonomy" id="89957"/>
    <lineage>
        <taxon>Eukaryota</taxon>
        <taxon>Sar</taxon>
        <taxon>Alveolata</taxon>
        <taxon>Dinophyceae</taxon>
        <taxon>Suessiales</taxon>
        <taxon>Suessiaceae</taxon>
        <taxon>Polarella</taxon>
    </lineage>
</organism>
<feature type="signal peptide" evidence="1">
    <location>
        <begin position="1"/>
        <end position="21"/>
    </location>
</feature>
<evidence type="ECO:0000256" key="1">
    <source>
        <dbReference type="SAM" id="SignalP"/>
    </source>
</evidence>
<reference evidence="3" key="1">
    <citation type="submission" date="2021-02" db="EMBL/GenBank/DDBJ databases">
        <authorList>
            <person name="Dougan E. K."/>
            <person name="Rhodes N."/>
            <person name="Thang M."/>
            <person name="Chan C."/>
        </authorList>
    </citation>
    <scope>NUCLEOTIDE SEQUENCE</scope>
</reference>
<comment type="caution">
    <text evidence="3">The sequence shown here is derived from an EMBL/GenBank/DDBJ whole genome shotgun (WGS) entry which is preliminary data.</text>
</comment>
<evidence type="ECO:0000259" key="2">
    <source>
        <dbReference type="Pfam" id="PF25752"/>
    </source>
</evidence>
<keyword evidence="1" id="KW-0732">Signal</keyword>
<evidence type="ECO:0000313" key="4">
    <source>
        <dbReference type="Proteomes" id="UP000626109"/>
    </source>
</evidence>
<dbReference type="InterPro" id="IPR040354">
    <property type="entry name" value="TCTN1-3"/>
</dbReference>
<accession>A0A813KCS7</accession>
<protein>
    <recommendedName>
        <fullName evidence="2">Tectonic-1-3 N-terminal domain-containing protein</fullName>
    </recommendedName>
</protein>
<dbReference type="Pfam" id="PF25752">
    <property type="entry name" value="DUF1619_N"/>
    <property type="match status" value="1"/>
</dbReference>
<dbReference type="AlphaFoldDB" id="A0A813KCS7"/>
<dbReference type="InterPro" id="IPR057724">
    <property type="entry name" value="TCTN1-3_N"/>
</dbReference>
<proteinExistence type="predicted"/>
<dbReference type="Proteomes" id="UP000626109">
    <property type="component" value="Unassembled WGS sequence"/>
</dbReference>